<dbReference type="PANTHER" id="PTHR34861:SF10">
    <property type="entry name" value="CYCLASE"/>
    <property type="match status" value="1"/>
</dbReference>
<dbReference type="VEuPathDB" id="FungiDB:EYZ11_009954"/>
<accession>A0A4S3J6T9</accession>
<organism evidence="2 3">
    <name type="scientific">Aspergillus tanneri</name>
    <dbReference type="NCBI Taxonomy" id="1220188"/>
    <lineage>
        <taxon>Eukaryota</taxon>
        <taxon>Fungi</taxon>
        <taxon>Dikarya</taxon>
        <taxon>Ascomycota</taxon>
        <taxon>Pezizomycotina</taxon>
        <taxon>Eurotiomycetes</taxon>
        <taxon>Eurotiomycetidae</taxon>
        <taxon>Eurotiales</taxon>
        <taxon>Aspergillaceae</taxon>
        <taxon>Aspergillus</taxon>
        <taxon>Aspergillus subgen. Circumdati</taxon>
    </lineage>
</organism>
<dbReference type="InterPro" id="IPR007325">
    <property type="entry name" value="KFase/CYL"/>
</dbReference>
<protein>
    <recommendedName>
        <fullName evidence="4">Cyclase</fullName>
    </recommendedName>
</protein>
<keyword evidence="3" id="KW-1185">Reference proteome</keyword>
<evidence type="ECO:0000256" key="1">
    <source>
        <dbReference type="ARBA" id="ARBA00007865"/>
    </source>
</evidence>
<dbReference type="GO" id="GO:0019441">
    <property type="term" value="P:L-tryptophan catabolic process to kynurenine"/>
    <property type="evidence" value="ECO:0007669"/>
    <property type="project" value="InterPro"/>
</dbReference>
<proteinExistence type="inferred from homology"/>
<dbReference type="Proteomes" id="UP000308092">
    <property type="component" value="Unassembled WGS sequence"/>
</dbReference>
<name>A0A4S3J6T9_9EURO</name>
<dbReference type="Gene3D" id="3.50.30.50">
    <property type="entry name" value="Putative cyclase"/>
    <property type="match status" value="1"/>
</dbReference>
<dbReference type="EMBL" id="SOSA01000505">
    <property type="protein sequence ID" value="THC90575.1"/>
    <property type="molecule type" value="Genomic_DNA"/>
</dbReference>
<evidence type="ECO:0000313" key="3">
    <source>
        <dbReference type="Proteomes" id="UP000308092"/>
    </source>
</evidence>
<comment type="similarity">
    <text evidence="1">Belongs to the Cyclase 1 superfamily.</text>
</comment>
<comment type="caution">
    <text evidence="2">The sequence shown here is derived from an EMBL/GenBank/DDBJ whole genome shotgun (WGS) entry which is preliminary data.</text>
</comment>
<dbReference type="SUPFAM" id="SSF102198">
    <property type="entry name" value="Putative cyclase"/>
    <property type="match status" value="1"/>
</dbReference>
<dbReference type="PANTHER" id="PTHR34861">
    <property type="match status" value="1"/>
</dbReference>
<dbReference type="Pfam" id="PF04199">
    <property type="entry name" value="Cyclase"/>
    <property type="match status" value="1"/>
</dbReference>
<sequence length="327" mass="36370">MTPDFDHLPSVAGMPQGCAWGVFDQNDQKDRLGTLNWLTPAVVQQAATEVRQDSWPMGSIAIPNFFRKTLSHRVLELKDPQSVCYGFDDEVALNTQSGSQWDSLCHFLHQPTGLAYNGLRPTVENLEDPEQAVHLPTIDHWHERGCMAGRGVLIDFKRYADIHGITYSVFSDFRISPDDIEAVARDQGLQFRPGDILLLRFGFTEALASMTGDEQAASLASHRVCGVEGSKAMARWLWNHQFVAVASDTLAVEAMPPMENGQEEQPWKLVLHQWCLSLMGMPLGELWDLHQLSQACHEAQRYSFFLTSSPLNVPGGVGSPPNAMAIL</sequence>
<evidence type="ECO:0008006" key="4">
    <source>
        <dbReference type="Google" id="ProtNLM"/>
    </source>
</evidence>
<dbReference type="AlphaFoldDB" id="A0A4S3J6T9"/>
<dbReference type="InterPro" id="IPR037175">
    <property type="entry name" value="KFase_sf"/>
</dbReference>
<reference evidence="2 3" key="1">
    <citation type="submission" date="2019-03" db="EMBL/GenBank/DDBJ databases">
        <title>The genome sequence of a newly discovered highly antifungal drug resistant Aspergillus species, Aspergillus tanneri NIH 1004.</title>
        <authorList>
            <person name="Mounaud S."/>
            <person name="Singh I."/>
            <person name="Joardar V."/>
            <person name="Pakala S."/>
            <person name="Pakala S."/>
            <person name="Venepally P."/>
            <person name="Hoover J."/>
            <person name="Nierman W."/>
            <person name="Chung J."/>
            <person name="Losada L."/>
        </authorList>
    </citation>
    <scope>NUCLEOTIDE SEQUENCE [LARGE SCALE GENOMIC DNA]</scope>
    <source>
        <strain evidence="2 3">NIH1004</strain>
    </source>
</reference>
<dbReference type="GO" id="GO:0004061">
    <property type="term" value="F:arylformamidase activity"/>
    <property type="evidence" value="ECO:0007669"/>
    <property type="project" value="InterPro"/>
</dbReference>
<gene>
    <name evidence="2" type="ORF">EYZ11_009954</name>
</gene>
<evidence type="ECO:0000313" key="2">
    <source>
        <dbReference type="EMBL" id="THC90575.1"/>
    </source>
</evidence>